<keyword evidence="1" id="KW-0472">Membrane</keyword>
<evidence type="ECO:0000313" key="2">
    <source>
        <dbReference type="EMBL" id="KAJ7327292.1"/>
    </source>
</evidence>
<keyword evidence="3" id="KW-1185">Reference proteome</keyword>
<keyword evidence="1" id="KW-0812">Transmembrane</keyword>
<organism evidence="2 3">
    <name type="scientific">Phrynocephalus forsythii</name>
    <dbReference type="NCBI Taxonomy" id="171643"/>
    <lineage>
        <taxon>Eukaryota</taxon>
        <taxon>Metazoa</taxon>
        <taxon>Chordata</taxon>
        <taxon>Craniata</taxon>
        <taxon>Vertebrata</taxon>
        <taxon>Euteleostomi</taxon>
        <taxon>Lepidosauria</taxon>
        <taxon>Squamata</taxon>
        <taxon>Bifurcata</taxon>
        <taxon>Unidentata</taxon>
        <taxon>Episquamata</taxon>
        <taxon>Toxicofera</taxon>
        <taxon>Iguania</taxon>
        <taxon>Acrodonta</taxon>
        <taxon>Agamidae</taxon>
        <taxon>Agaminae</taxon>
        <taxon>Phrynocephalus</taxon>
    </lineage>
</organism>
<reference evidence="2" key="1">
    <citation type="journal article" date="2023" name="DNA Res.">
        <title>Chromosome-level genome assembly of Phrynocephalus forsythii using third-generation DNA sequencing and Hi-C analysis.</title>
        <authorList>
            <person name="Qi Y."/>
            <person name="Zhao W."/>
            <person name="Zhao Y."/>
            <person name="Niu C."/>
            <person name="Cao S."/>
            <person name="Zhang Y."/>
        </authorList>
    </citation>
    <scope>NUCLEOTIDE SEQUENCE</scope>
    <source>
        <tissue evidence="2">Muscle</tissue>
    </source>
</reference>
<feature type="transmembrane region" description="Helical" evidence="1">
    <location>
        <begin position="31"/>
        <end position="58"/>
    </location>
</feature>
<keyword evidence="1" id="KW-1133">Transmembrane helix</keyword>
<evidence type="ECO:0000313" key="3">
    <source>
        <dbReference type="Proteomes" id="UP001142489"/>
    </source>
</evidence>
<name>A0A9Q1B1W5_9SAUR</name>
<comment type="caution">
    <text evidence="2">The sequence shown here is derived from an EMBL/GenBank/DDBJ whole genome shotgun (WGS) entry which is preliminary data.</text>
</comment>
<protein>
    <submittedName>
        <fullName evidence="2">Uncharacterized protein</fullName>
    </submittedName>
</protein>
<dbReference type="AlphaFoldDB" id="A0A9Q1B1W5"/>
<dbReference type="Proteomes" id="UP001142489">
    <property type="component" value="Unassembled WGS sequence"/>
</dbReference>
<gene>
    <name evidence="2" type="ORF">JRQ81_017051</name>
</gene>
<evidence type="ECO:0000256" key="1">
    <source>
        <dbReference type="SAM" id="Phobius"/>
    </source>
</evidence>
<accession>A0A9Q1B1W5</accession>
<sequence length="151" mass="16423">MLRGPVQDPGSAQGAGDAFLQPEIPPRFQRFLNALLILAVLHFLIQTAICFSCLFLLLPMSFAVSSVIPGTNTIMDPASEKTLPLQRHLGQGAAETTGRARPTAFLPYVQRIEDLAVSMAAAYFLVRVGLVFCNLIFILPLVFFLNEATSS</sequence>
<feature type="transmembrane region" description="Helical" evidence="1">
    <location>
        <begin position="121"/>
        <end position="145"/>
    </location>
</feature>
<dbReference type="EMBL" id="JAPFRF010000007">
    <property type="protein sequence ID" value="KAJ7327292.1"/>
    <property type="molecule type" value="Genomic_DNA"/>
</dbReference>
<proteinExistence type="predicted"/>
<dbReference type="OrthoDB" id="9049142at2759"/>